<keyword evidence="4" id="KW-1185">Reference proteome</keyword>
<evidence type="ECO:0008006" key="5">
    <source>
        <dbReference type="Google" id="ProtNLM"/>
    </source>
</evidence>
<dbReference type="Proteomes" id="UP000519897">
    <property type="component" value="Unassembled WGS sequence"/>
</dbReference>
<name>A0A7W6PQW6_9HYPH</name>
<dbReference type="RefSeq" id="WP_062555350.1">
    <property type="nucleotide sequence ID" value="NZ_CP049250.1"/>
</dbReference>
<accession>A0A7W6PQW6</accession>
<evidence type="ECO:0000313" key="4">
    <source>
        <dbReference type="Proteomes" id="UP000519897"/>
    </source>
</evidence>
<comment type="caution">
    <text evidence="3">The sequence shown here is derived from an EMBL/GenBank/DDBJ whole genome shotgun (WGS) entry which is preliminary data.</text>
</comment>
<evidence type="ECO:0000256" key="2">
    <source>
        <dbReference type="SAM" id="Phobius"/>
    </source>
</evidence>
<organism evidence="3 4">
    <name type="scientific">Rhizobium rhizoryzae</name>
    <dbReference type="NCBI Taxonomy" id="451876"/>
    <lineage>
        <taxon>Bacteria</taxon>
        <taxon>Pseudomonadati</taxon>
        <taxon>Pseudomonadota</taxon>
        <taxon>Alphaproteobacteria</taxon>
        <taxon>Hyphomicrobiales</taxon>
        <taxon>Rhizobiaceae</taxon>
        <taxon>Rhizobium/Agrobacterium group</taxon>
        <taxon>Rhizobium</taxon>
    </lineage>
</organism>
<evidence type="ECO:0000313" key="3">
    <source>
        <dbReference type="EMBL" id="MBB4143309.1"/>
    </source>
</evidence>
<keyword evidence="2" id="KW-1133">Transmembrane helix</keyword>
<feature type="transmembrane region" description="Helical" evidence="2">
    <location>
        <begin position="25"/>
        <end position="45"/>
    </location>
</feature>
<dbReference type="AlphaFoldDB" id="A0A7W6PQW6"/>
<keyword evidence="2" id="KW-0812">Transmembrane</keyword>
<protein>
    <recommendedName>
        <fullName evidence="5">Flagellar protein</fullName>
    </recommendedName>
</protein>
<keyword evidence="2" id="KW-0472">Membrane</keyword>
<reference evidence="3 4" key="1">
    <citation type="submission" date="2020-08" db="EMBL/GenBank/DDBJ databases">
        <title>Genomic Encyclopedia of Type Strains, Phase IV (KMG-IV): sequencing the most valuable type-strain genomes for metagenomic binning, comparative biology and taxonomic classification.</title>
        <authorList>
            <person name="Goeker M."/>
        </authorList>
    </citation>
    <scope>NUCLEOTIDE SEQUENCE [LARGE SCALE GENOMIC DNA]</scope>
    <source>
        <strain evidence="3 4">DSM 29514</strain>
    </source>
</reference>
<sequence length="189" mass="20565">MQQDNDEEIKPSRTRRRSGSSSDRMLAGAGILLATASALFPWYVFFNEDKFGIRVETMDHTRDLPDTPARNVFSVSPLAMVDNTPSDTPKDPLDPTDNLTTATVASPDKTDGNEGAGLMQPLPGKNTFRLMHVANGRALIEDSKGMYMVRVGSILPDNSRLATIEQRGGRWVIITSTGEVLNDQASGSP</sequence>
<gene>
    <name evidence="3" type="ORF">GGQ72_001808</name>
</gene>
<proteinExistence type="predicted"/>
<feature type="region of interest" description="Disordered" evidence="1">
    <location>
        <begin position="1"/>
        <end position="23"/>
    </location>
</feature>
<dbReference type="EMBL" id="JACIEC010000001">
    <property type="protein sequence ID" value="MBB4143309.1"/>
    <property type="molecule type" value="Genomic_DNA"/>
</dbReference>
<evidence type="ECO:0000256" key="1">
    <source>
        <dbReference type="SAM" id="MobiDB-lite"/>
    </source>
</evidence>